<evidence type="ECO:0000256" key="1">
    <source>
        <dbReference type="SAM" id="Coils"/>
    </source>
</evidence>
<protein>
    <submittedName>
        <fullName evidence="4">Peptidoglycan DD-metalloendopeptidase family protein</fullName>
    </submittedName>
</protein>
<dbReference type="InterPro" id="IPR016047">
    <property type="entry name" value="M23ase_b-sheet_dom"/>
</dbReference>
<accession>A0ABW3HQC1</accession>
<evidence type="ECO:0000313" key="4">
    <source>
        <dbReference type="EMBL" id="MFD0959743.1"/>
    </source>
</evidence>
<keyword evidence="1" id="KW-0175">Coiled coil</keyword>
<name>A0ABW3HQC1_9BACL</name>
<gene>
    <name evidence="4" type="ORF">ACFQ2I_10115</name>
</gene>
<dbReference type="RefSeq" id="WP_377563986.1">
    <property type="nucleotide sequence ID" value="NZ_JBHTJZ010000011.1"/>
</dbReference>
<evidence type="ECO:0000313" key="5">
    <source>
        <dbReference type="Proteomes" id="UP001596989"/>
    </source>
</evidence>
<organism evidence="4 5">
    <name type="scientific">Paenibacillus chungangensis</name>
    <dbReference type="NCBI Taxonomy" id="696535"/>
    <lineage>
        <taxon>Bacteria</taxon>
        <taxon>Bacillati</taxon>
        <taxon>Bacillota</taxon>
        <taxon>Bacilli</taxon>
        <taxon>Bacillales</taxon>
        <taxon>Paenibacillaceae</taxon>
        <taxon>Paenibacillus</taxon>
    </lineage>
</organism>
<comment type="caution">
    <text evidence="4">The sequence shown here is derived from an EMBL/GenBank/DDBJ whole genome shotgun (WGS) entry which is preliminary data.</text>
</comment>
<dbReference type="SUPFAM" id="SSF51261">
    <property type="entry name" value="Duplicated hybrid motif"/>
    <property type="match status" value="1"/>
</dbReference>
<dbReference type="CDD" id="cd12797">
    <property type="entry name" value="M23_peptidase"/>
    <property type="match status" value="1"/>
</dbReference>
<dbReference type="Proteomes" id="UP001596989">
    <property type="component" value="Unassembled WGS sequence"/>
</dbReference>
<dbReference type="PANTHER" id="PTHR21666:SF286">
    <property type="entry name" value="LIPOPROTEIN NLPD"/>
    <property type="match status" value="1"/>
</dbReference>
<keyword evidence="2" id="KW-1133">Transmembrane helix</keyword>
<evidence type="ECO:0000259" key="3">
    <source>
        <dbReference type="Pfam" id="PF01551"/>
    </source>
</evidence>
<reference evidence="5" key="1">
    <citation type="journal article" date="2019" name="Int. J. Syst. Evol. Microbiol.">
        <title>The Global Catalogue of Microorganisms (GCM) 10K type strain sequencing project: providing services to taxonomists for standard genome sequencing and annotation.</title>
        <authorList>
            <consortium name="The Broad Institute Genomics Platform"/>
            <consortium name="The Broad Institute Genome Sequencing Center for Infectious Disease"/>
            <person name="Wu L."/>
            <person name="Ma J."/>
        </authorList>
    </citation>
    <scope>NUCLEOTIDE SEQUENCE [LARGE SCALE GENOMIC DNA]</scope>
    <source>
        <strain evidence="5">CCUG 59129</strain>
    </source>
</reference>
<feature type="coiled-coil region" evidence="1">
    <location>
        <begin position="83"/>
        <end position="110"/>
    </location>
</feature>
<dbReference type="InterPro" id="IPR011055">
    <property type="entry name" value="Dup_hybrid_motif"/>
</dbReference>
<sequence length="338" mass="37861">MNWMSKHFTFVIIPEGNQSVRRYRLNRLALILTISCILLLAICSALFIYLFWDRSDRVQKLSLQLTSTEADYEQQLQSKRVHIAALQGDVLQLTQQAQSIERQMFEIEQLESQLKEIAGIKEPAVRISSSAYNSEESGQGGEEVPVPVPMSTGGALTARTMDSYSHIQTNIEELGPSLKSTINALLKHQHTMKITPTIWPADSRKMTSQFGYRRDPISGRSSLHNGLDIGGRRGEPVYATADGTVTLSERTYPHGNNIMIDHGRDIETRYLHLNARYVEIGDKVVKGQQIGELGNTGRSTGPHLHYEVIVNGSHVNPLPYIQDARKDASEGEDIHVQE</sequence>
<keyword evidence="2" id="KW-0812">Transmembrane</keyword>
<dbReference type="Pfam" id="PF01551">
    <property type="entry name" value="Peptidase_M23"/>
    <property type="match status" value="1"/>
</dbReference>
<evidence type="ECO:0000256" key="2">
    <source>
        <dbReference type="SAM" id="Phobius"/>
    </source>
</evidence>
<keyword evidence="2" id="KW-0472">Membrane</keyword>
<dbReference type="EMBL" id="JBHTJZ010000011">
    <property type="protein sequence ID" value="MFD0959743.1"/>
    <property type="molecule type" value="Genomic_DNA"/>
</dbReference>
<dbReference type="Gene3D" id="2.70.70.10">
    <property type="entry name" value="Glucose Permease (Domain IIA)"/>
    <property type="match status" value="1"/>
</dbReference>
<feature type="domain" description="M23ase beta-sheet core" evidence="3">
    <location>
        <begin position="223"/>
        <end position="317"/>
    </location>
</feature>
<proteinExistence type="predicted"/>
<dbReference type="PANTHER" id="PTHR21666">
    <property type="entry name" value="PEPTIDASE-RELATED"/>
    <property type="match status" value="1"/>
</dbReference>
<dbReference type="InterPro" id="IPR050570">
    <property type="entry name" value="Cell_wall_metabolism_enzyme"/>
</dbReference>
<keyword evidence="5" id="KW-1185">Reference proteome</keyword>
<feature type="transmembrane region" description="Helical" evidence="2">
    <location>
        <begin position="28"/>
        <end position="52"/>
    </location>
</feature>